<dbReference type="AlphaFoldDB" id="A0A6M1SPY1"/>
<name>A0A6M1SPY1_9HYPH</name>
<accession>A0A6M1SPY1</accession>
<protein>
    <submittedName>
        <fullName evidence="1">Uncharacterized protein</fullName>
    </submittedName>
</protein>
<reference evidence="1 2" key="2">
    <citation type="submission" date="2020-03" db="EMBL/GenBank/DDBJ databases">
        <title>Devosia chinhatensis sp. nov., isolated from a hexachlorocyclohexane (HCH) dump site in India.</title>
        <authorList>
            <person name="Kumar M."/>
            <person name="Lal R."/>
        </authorList>
    </citation>
    <scope>NUCLEOTIDE SEQUENCE [LARGE SCALE GENOMIC DNA]</scope>
    <source>
        <strain evidence="1 2">H239</strain>
    </source>
</reference>
<dbReference type="Proteomes" id="UP000474802">
    <property type="component" value="Unassembled WGS sequence"/>
</dbReference>
<dbReference type="RefSeq" id="WP_164532777.1">
    <property type="nucleotide sequence ID" value="NZ_JAALFG010000001.1"/>
</dbReference>
<proteinExistence type="predicted"/>
<evidence type="ECO:0000313" key="2">
    <source>
        <dbReference type="Proteomes" id="UP000474802"/>
    </source>
</evidence>
<gene>
    <name evidence="1" type="ORF">G5575_01430</name>
</gene>
<sequence>MTDEEVVEVYEKLVAIIRHYGWDQYFEPFPPTDALERTTVSRAQVLELIDRLGRLVDLVPLLEEAITSTGDIKSVVFESEANEDAEPVAGPRVERNARAANARVEGMRGALVELRAQVETAG</sequence>
<organism evidence="1 2">
    <name type="scientific">Devosia aurantiaca</name>
    <dbReference type="NCBI Taxonomy" id="2714858"/>
    <lineage>
        <taxon>Bacteria</taxon>
        <taxon>Pseudomonadati</taxon>
        <taxon>Pseudomonadota</taxon>
        <taxon>Alphaproteobacteria</taxon>
        <taxon>Hyphomicrobiales</taxon>
        <taxon>Devosiaceae</taxon>
        <taxon>Devosia</taxon>
    </lineage>
</organism>
<comment type="caution">
    <text evidence="1">The sequence shown here is derived from an EMBL/GenBank/DDBJ whole genome shotgun (WGS) entry which is preliminary data.</text>
</comment>
<evidence type="ECO:0000313" key="1">
    <source>
        <dbReference type="EMBL" id="NGP16523.1"/>
    </source>
</evidence>
<dbReference type="EMBL" id="JAALFG010000001">
    <property type="protein sequence ID" value="NGP16523.1"/>
    <property type="molecule type" value="Genomic_DNA"/>
</dbReference>
<reference evidence="1 2" key="1">
    <citation type="submission" date="2020-02" db="EMBL/GenBank/DDBJ databases">
        <authorList>
            <person name="Khan S.A."/>
            <person name="Jeon C.O."/>
            <person name="Chun B.H."/>
        </authorList>
    </citation>
    <scope>NUCLEOTIDE SEQUENCE [LARGE SCALE GENOMIC DNA]</scope>
    <source>
        <strain evidence="1 2">H239</strain>
    </source>
</reference>
<keyword evidence="2" id="KW-1185">Reference proteome</keyword>